<accession>A0A1I7WTE3</accession>
<organism evidence="1 2">
    <name type="scientific">Heterorhabditis bacteriophora</name>
    <name type="common">Entomopathogenic nematode worm</name>
    <dbReference type="NCBI Taxonomy" id="37862"/>
    <lineage>
        <taxon>Eukaryota</taxon>
        <taxon>Metazoa</taxon>
        <taxon>Ecdysozoa</taxon>
        <taxon>Nematoda</taxon>
        <taxon>Chromadorea</taxon>
        <taxon>Rhabditida</taxon>
        <taxon>Rhabditina</taxon>
        <taxon>Rhabditomorpha</taxon>
        <taxon>Strongyloidea</taxon>
        <taxon>Heterorhabditidae</taxon>
        <taxon>Heterorhabditis</taxon>
    </lineage>
</organism>
<evidence type="ECO:0000313" key="2">
    <source>
        <dbReference type="WBParaSite" id="Hba_08437"/>
    </source>
</evidence>
<evidence type="ECO:0000313" key="1">
    <source>
        <dbReference type="Proteomes" id="UP000095283"/>
    </source>
</evidence>
<dbReference type="Proteomes" id="UP000095283">
    <property type="component" value="Unplaced"/>
</dbReference>
<dbReference type="AlphaFoldDB" id="A0A1I7WTE3"/>
<sequence length="122" mass="14257">MSYFIALQHRTWDWPTPHRVTDMTTFLAIHHPPHNIYLQMSITTCTYTNTHRTSDIRHFINMRLGSDYLKTFIECQVNSTTFGIGVTKWTSNRNEAPCFLEEPECLRCTCARTPDMVKSVLD</sequence>
<protein>
    <submittedName>
        <fullName evidence="2">Uncharacterized protein</fullName>
    </submittedName>
</protein>
<reference evidence="2" key="1">
    <citation type="submission" date="2016-11" db="UniProtKB">
        <authorList>
            <consortium name="WormBaseParasite"/>
        </authorList>
    </citation>
    <scope>IDENTIFICATION</scope>
</reference>
<dbReference type="WBParaSite" id="Hba_08437">
    <property type="protein sequence ID" value="Hba_08437"/>
    <property type="gene ID" value="Hba_08437"/>
</dbReference>
<name>A0A1I7WTE3_HETBA</name>
<proteinExistence type="predicted"/>
<keyword evidence="1" id="KW-1185">Reference proteome</keyword>